<sequence>MLDYVVDRQECKFADEFLPDYGNITQVKFVCPFAPSDAAHACGSVIYDPCIPNILVTFNYDEAQIASQAIPDVFHSALVWMTFTWEDMDMDLIQGATPPVTLMRNVHLMGTVRRYLRIMFRTSGHILEGFFSGSKKFTLAETTILGANPYNFIPRTNNTASLYILQEHDSSDFLTVTDTQTDTILAGLSSIGGMLNIGEIALSILFGLSLMALLDLEGLSLVSPGERATREDSDSGDETRRAGDLKEGSTREENAMSSRGDDDIKEKTNF</sequence>
<evidence type="ECO:0000256" key="1">
    <source>
        <dbReference type="SAM" id="MobiDB-lite"/>
    </source>
</evidence>
<dbReference type="AlphaFoldDB" id="A0A067LYH4"/>
<gene>
    <name evidence="2" type="ORF">BOTBODRAFT_571865</name>
</gene>
<protein>
    <submittedName>
        <fullName evidence="2">Uncharacterized protein</fullName>
    </submittedName>
</protein>
<reference evidence="3" key="1">
    <citation type="journal article" date="2014" name="Proc. Natl. Acad. Sci. U.S.A.">
        <title>Extensive sampling of basidiomycete genomes demonstrates inadequacy of the white-rot/brown-rot paradigm for wood decay fungi.</title>
        <authorList>
            <person name="Riley R."/>
            <person name="Salamov A.A."/>
            <person name="Brown D.W."/>
            <person name="Nagy L.G."/>
            <person name="Floudas D."/>
            <person name="Held B.W."/>
            <person name="Levasseur A."/>
            <person name="Lombard V."/>
            <person name="Morin E."/>
            <person name="Otillar R."/>
            <person name="Lindquist E.A."/>
            <person name="Sun H."/>
            <person name="LaButti K.M."/>
            <person name="Schmutz J."/>
            <person name="Jabbour D."/>
            <person name="Luo H."/>
            <person name="Baker S.E."/>
            <person name="Pisabarro A.G."/>
            <person name="Walton J.D."/>
            <person name="Blanchette R.A."/>
            <person name="Henrissat B."/>
            <person name="Martin F."/>
            <person name="Cullen D."/>
            <person name="Hibbett D.S."/>
            <person name="Grigoriev I.V."/>
        </authorList>
    </citation>
    <scope>NUCLEOTIDE SEQUENCE [LARGE SCALE GENOMIC DNA]</scope>
    <source>
        <strain evidence="3">FD-172 SS1</strain>
    </source>
</reference>
<dbReference type="HOGENOM" id="CLU_1030543_0_0_1"/>
<name>A0A067LYH4_BOTB1</name>
<organism evidence="2 3">
    <name type="scientific">Botryobasidium botryosum (strain FD-172 SS1)</name>
    <dbReference type="NCBI Taxonomy" id="930990"/>
    <lineage>
        <taxon>Eukaryota</taxon>
        <taxon>Fungi</taxon>
        <taxon>Dikarya</taxon>
        <taxon>Basidiomycota</taxon>
        <taxon>Agaricomycotina</taxon>
        <taxon>Agaricomycetes</taxon>
        <taxon>Cantharellales</taxon>
        <taxon>Botryobasidiaceae</taxon>
        <taxon>Botryobasidium</taxon>
    </lineage>
</organism>
<keyword evidence="3" id="KW-1185">Reference proteome</keyword>
<accession>A0A067LYH4</accession>
<proteinExistence type="predicted"/>
<dbReference type="EMBL" id="KL198093">
    <property type="protein sequence ID" value="KDQ08289.1"/>
    <property type="molecule type" value="Genomic_DNA"/>
</dbReference>
<feature type="compositionally biased region" description="Basic and acidic residues" evidence="1">
    <location>
        <begin position="227"/>
        <end position="270"/>
    </location>
</feature>
<evidence type="ECO:0000313" key="2">
    <source>
        <dbReference type="EMBL" id="KDQ08289.1"/>
    </source>
</evidence>
<feature type="region of interest" description="Disordered" evidence="1">
    <location>
        <begin position="225"/>
        <end position="270"/>
    </location>
</feature>
<dbReference type="InParanoid" id="A0A067LYH4"/>
<evidence type="ECO:0000313" key="3">
    <source>
        <dbReference type="Proteomes" id="UP000027195"/>
    </source>
</evidence>
<dbReference type="Proteomes" id="UP000027195">
    <property type="component" value="Unassembled WGS sequence"/>
</dbReference>